<keyword evidence="2" id="KW-1185">Reference proteome</keyword>
<evidence type="ECO:0000313" key="2">
    <source>
        <dbReference type="Proteomes" id="UP000252519"/>
    </source>
</evidence>
<accession>A0A368F715</accession>
<comment type="caution">
    <text evidence="1">The sequence shown here is derived from an EMBL/GenBank/DDBJ whole genome shotgun (WGS) entry which is preliminary data.</text>
</comment>
<proteinExistence type="predicted"/>
<reference evidence="1 2" key="1">
    <citation type="submission" date="2014-10" db="EMBL/GenBank/DDBJ databases">
        <title>Draft genome of the hookworm Ancylostoma caninum.</title>
        <authorList>
            <person name="Mitreva M."/>
        </authorList>
    </citation>
    <scope>NUCLEOTIDE SEQUENCE [LARGE SCALE GENOMIC DNA]</scope>
    <source>
        <strain evidence="1 2">Baltimore</strain>
    </source>
</reference>
<name>A0A368F715_ANCCA</name>
<protein>
    <submittedName>
        <fullName evidence="1">Uncharacterized protein</fullName>
    </submittedName>
</protein>
<evidence type="ECO:0000313" key="1">
    <source>
        <dbReference type="EMBL" id="RCN26839.1"/>
    </source>
</evidence>
<gene>
    <name evidence="1" type="ORF">ANCCAN_27433</name>
</gene>
<dbReference type="EMBL" id="JOJR01005870">
    <property type="protein sequence ID" value="RCN26839.1"/>
    <property type="molecule type" value="Genomic_DNA"/>
</dbReference>
<dbReference type="Proteomes" id="UP000252519">
    <property type="component" value="Unassembled WGS sequence"/>
</dbReference>
<sequence>MTIRSALSPTKVSSTAAIVEIHMPRATIREIARIFYCLKVHMLIRKISIFSPGVFMRPVAS</sequence>
<dbReference type="AlphaFoldDB" id="A0A368F715"/>
<organism evidence="1 2">
    <name type="scientific">Ancylostoma caninum</name>
    <name type="common">Dog hookworm</name>
    <dbReference type="NCBI Taxonomy" id="29170"/>
    <lineage>
        <taxon>Eukaryota</taxon>
        <taxon>Metazoa</taxon>
        <taxon>Ecdysozoa</taxon>
        <taxon>Nematoda</taxon>
        <taxon>Chromadorea</taxon>
        <taxon>Rhabditida</taxon>
        <taxon>Rhabditina</taxon>
        <taxon>Rhabditomorpha</taxon>
        <taxon>Strongyloidea</taxon>
        <taxon>Ancylostomatidae</taxon>
        <taxon>Ancylostomatinae</taxon>
        <taxon>Ancylostoma</taxon>
    </lineage>
</organism>